<dbReference type="AlphaFoldDB" id="A0A494XCC3"/>
<feature type="domain" description="N-acetyltransferase" evidence="7">
    <location>
        <begin position="39"/>
        <end position="187"/>
    </location>
</feature>
<organism evidence="8 9">
    <name type="scientific">Trinickia fusca</name>
    <dbReference type="NCBI Taxonomy" id="2419777"/>
    <lineage>
        <taxon>Bacteria</taxon>
        <taxon>Pseudomonadati</taxon>
        <taxon>Pseudomonadota</taxon>
        <taxon>Betaproteobacteria</taxon>
        <taxon>Burkholderiales</taxon>
        <taxon>Burkholderiaceae</taxon>
        <taxon>Trinickia</taxon>
    </lineage>
</organism>
<dbReference type="FunFam" id="3.40.630.30:FF:000005">
    <property type="entry name" value="Ribosomal protein alanine acetyltransferase"/>
    <property type="match status" value="1"/>
</dbReference>
<proteinExistence type="inferred from homology"/>
<dbReference type="RefSeq" id="WP_121280478.1">
    <property type="nucleotide sequence ID" value="NZ_RBZV01000010.1"/>
</dbReference>
<evidence type="ECO:0000259" key="7">
    <source>
        <dbReference type="PROSITE" id="PS51186"/>
    </source>
</evidence>
<dbReference type="PANTHER" id="PTHR43792:SF8">
    <property type="entry name" value="[RIBOSOMAL PROTEIN US5]-ALANINE N-ACETYLTRANSFERASE"/>
    <property type="match status" value="1"/>
</dbReference>
<dbReference type="InterPro" id="IPR000182">
    <property type="entry name" value="GNAT_dom"/>
</dbReference>
<evidence type="ECO:0000256" key="5">
    <source>
        <dbReference type="ARBA" id="ARBA00048922"/>
    </source>
</evidence>
<evidence type="ECO:0000256" key="3">
    <source>
        <dbReference type="ARBA" id="ARBA00038502"/>
    </source>
</evidence>
<comment type="similarity">
    <text evidence="3">Belongs to the acetyltransferase family. RimJ subfamily.</text>
</comment>
<reference evidence="8 9" key="1">
    <citation type="submission" date="2018-10" db="EMBL/GenBank/DDBJ databases">
        <title>Paraburkholderia sp. 7MK8-2, isolated from soil.</title>
        <authorList>
            <person name="Gao Z.-H."/>
            <person name="Qiu L.-H."/>
        </authorList>
    </citation>
    <scope>NUCLEOTIDE SEQUENCE [LARGE SCALE GENOMIC DNA]</scope>
    <source>
        <strain evidence="8 9">7MK8-2</strain>
    </source>
</reference>
<dbReference type="GO" id="GO:0005737">
    <property type="term" value="C:cytoplasm"/>
    <property type="evidence" value="ECO:0007669"/>
    <property type="project" value="TreeGrafter"/>
</dbReference>
<evidence type="ECO:0000256" key="4">
    <source>
        <dbReference type="ARBA" id="ARBA00039124"/>
    </source>
</evidence>
<dbReference type="InterPro" id="IPR016181">
    <property type="entry name" value="Acyl_CoA_acyltransferase"/>
</dbReference>
<keyword evidence="2" id="KW-0012">Acyltransferase</keyword>
<protein>
    <recommendedName>
        <fullName evidence="6">[Ribosomal protein uS5]-alanine N-acetyltransferase</fullName>
        <ecNumber evidence="4">2.3.1.267</ecNumber>
    </recommendedName>
</protein>
<dbReference type="Gene3D" id="3.40.630.30">
    <property type="match status" value="1"/>
</dbReference>
<dbReference type="EMBL" id="RBZV01000010">
    <property type="protein sequence ID" value="RKP45193.1"/>
    <property type="molecule type" value="Genomic_DNA"/>
</dbReference>
<dbReference type="InterPro" id="IPR051531">
    <property type="entry name" value="N-acetyltransferase"/>
</dbReference>
<dbReference type="OrthoDB" id="9801669at2"/>
<dbReference type="PROSITE" id="PS51186">
    <property type="entry name" value="GNAT"/>
    <property type="match status" value="1"/>
</dbReference>
<evidence type="ECO:0000256" key="2">
    <source>
        <dbReference type="ARBA" id="ARBA00023315"/>
    </source>
</evidence>
<accession>A0A494XCC3</accession>
<dbReference type="EC" id="2.3.1.267" evidence="4"/>
<dbReference type="SUPFAM" id="SSF55729">
    <property type="entry name" value="Acyl-CoA N-acyltransferases (Nat)"/>
    <property type="match status" value="1"/>
</dbReference>
<comment type="caution">
    <text evidence="8">The sequence shown here is derived from an EMBL/GenBank/DDBJ whole genome shotgun (WGS) entry which is preliminary data.</text>
</comment>
<sequence>MSLAAPFPVEGLLTERLVLQAASRHHASALQRYSLDNRTHFKRWEPARPDEFYSLHAVESRLAAAEQDMAAASALYLMLLTRHDGTLIGCCNFTNIVRGVFQACHLGFSLGHAFEGSGFMHEALTAAIAYTFDTVGLHRIMANHRPENERSGRLLARLGFEREGFAHSYLKIDGQWADHVLTSLINPAERAVA</sequence>
<dbReference type="Proteomes" id="UP000280434">
    <property type="component" value="Unassembled WGS sequence"/>
</dbReference>
<evidence type="ECO:0000256" key="6">
    <source>
        <dbReference type="ARBA" id="ARBA00074015"/>
    </source>
</evidence>
<dbReference type="Pfam" id="PF13302">
    <property type="entry name" value="Acetyltransf_3"/>
    <property type="match status" value="1"/>
</dbReference>
<comment type="catalytic activity">
    <reaction evidence="5">
        <text>N-terminal L-alanyl-[ribosomal protein uS5] + acetyl-CoA = N-terminal N(alpha)-acetyl-L-alanyl-[ribosomal protein uS5] + CoA + H(+)</text>
        <dbReference type="Rhea" id="RHEA:43752"/>
        <dbReference type="Rhea" id="RHEA-COMP:10672"/>
        <dbReference type="Rhea" id="RHEA-COMP:10673"/>
        <dbReference type="ChEBI" id="CHEBI:15378"/>
        <dbReference type="ChEBI" id="CHEBI:57287"/>
        <dbReference type="ChEBI" id="CHEBI:57288"/>
        <dbReference type="ChEBI" id="CHEBI:64718"/>
        <dbReference type="ChEBI" id="CHEBI:83683"/>
        <dbReference type="EC" id="2.3.1.267"/>
    </reaction>
</comment>
<keyword evidence="1 8" id="KW-0808">Transferase</keyword>
<gene>
    <name evidence="8" type="ORF">D7S89_20380</name>
</gene>
<evidence type="ECO:0000313" key="8">
    <source>
        <dbReference type="EMBL" id="RKP45193.1"/>
    </source>
</evidence>
<dbReference type="GO" id="GO:0008999">
    <property type="term" value="F:protein-N-terminal-alanine acetyltransferase activity"/>
    <property type="evidence" value="ECO:0007669"/>
    <property type="project" value="UniProtKB-EC"/>
</dbReference>
<evidence type="ECO:0000313" key="9">
    <source>
        <dbReference type="Proteomes" id="UP000280434"/>
    </source>
</evidence>
<keyword evidence="9" id="KW-1185">Reference proteome</keyword>
<evidence type="ECO:0000256" key="1">
    <source>
        <dbReference type="ARBA" id="ARBA00022679"/>
    </source>
</evidence>
<name>A0A494XCC3_9BURK</name>
<dbReference type="PANTHER" id="PTHR43792">
    <property type="entry name" value="GNAT FAMILY, PUTATIVE (AFU_ORTHOLOGUE AFUA_3G00765)-RELATED-RELATED"/>
    <property type="match status" value="1"/>
</dbReference>